<evidence type="ECO:0000259" key="1">
    <source>
        <dbReference type="Pfam" id="PF01541"/>
    </source>
</evidence>
<evidence type="ECO:0000313" key="3">
    <source>
        <dbReference type="Proteomes" id="UP000480854"/>
    </source>
</evidence>
<proteinExistence type="predicted"/>
<dbReference type="Proteomes" id="UP000480854">
    <property type="component" value="Unassembled WGS sequence"/>
</dbReference>
<dbReference type="AlphaFoldDB" id="A0A9W7NFE8"/>
<reference evidence="2 3" key="1">
    <citation type="submission" date="2018-07" db="EMBL/GenBank/DDBJ databases">
        <title>Genome sequence of Azospirillum sp. ATCC 49961.</title>
        <authorList>
            <person name="Sant'Anna F.H."/>
            <person name="Baldani J.I."/>
            <person name="Zilli J.E."/>
            <person name="Reis V.M."/>
            <person name="Hartmann A."/>
            <person name="Cruz L."/>
            <person name="de Souza E.M."/>
            <person name="de Oliveira Pedrosa F."/>
            <person name="Passaglia L.M.P."/>
        </authorList>
    </citation>
    <scope>NUCLEOTIDE SEQUENCE [LARGE SCALE GENOMIC DNA]</scope>
    <source>
        <strain evidence="2 3">ATCC 49961</strain>
    </source>
</reference>
<evidence type="ECO:0000313" key="2">
    <source>
        <dbReference type="EMBL" id="KAA0676315.1"/>
    </source>
</evidence>
<protein>
    <submittedName>
        <fullName evidence="2">GIY-YIG nuclease family protein</fullName>
    </submittedName>
</protein>
<dbReference type="InterPro" id="IPR000305">
    <property type="entry name" value="GIY-YIG_endonuc"/>
</dbReference>
<comment type="caution">
    <text evidence="2">The sequence shown here is derived from an EMBL/GenBank/DDBJ whole genome shotgun (WGS) entry which is preliminary data.</text>
</comment>
<dbReference type="InterPro" id="IPR035901">
    <property type="entry name" value="GIY-YIG_endonuc_sf"/>
</dbReference>
<accession>A0A9W7NFE8</accession>
<keyword evidence="3" id="KW-1185">Reference proteome</keyword>
<dbReference type="SUPFAM" id="SSF82771">
    <property type="entry name" value="GIY-YIG endonuclease"/>
    <property type="match status" value="1"/>
</dbReference>
<dbReference type="Pfam" id="PF01541">
    <property type="entry name" value="GIY-YIG"/>
    <property type="match status" value="1"/>
</dbReference>
<feature type="domain" description="GIY-YIG" evidence="1">
    <location>
        <begin position="38"/>
        <end position="65"/>
    </location>
</feature>
<dbReference type="EMBL" id="QOKW01000037">
    <property type="protein sequence ID" value="KAA0676315.1"/>
    <property type="molecule type" value="Genomic_DNA"/>
</dbReference>
<name>A0A9W7NFE8_9PROT</name>
<sequence>MWSIYYDLFNSATCGGMAPEYVGDGEFGQATLPEGMAMSGIYVIWNAISKNRYVGISNNIKDRFKGRLEVITEMGFDSRDLNNICIFWGSVYVWNDNSEILRWYQQLFNGRRNMVKYGEKPCSKCSNTKCQNRQQSMFSQSTMFSQPSMNFIPYNIREKDFWCIPELDDKNIVLVSDRSMKVRLVDSSASNGNMAVESPVINNQIGNNHNNTFLGNIQLSNNPLANIFNSVESSPSKVGEVDLERLLIRYFLKKYGDGGTLSNNMKAKDYYVNKTGKDVMVYVAWDGKHTHGDRPYFTSSAFDAATWNVDMAW</sequence>
<gene>
    <name evidence="2" type="ORF">DS843_27700</name>
</gene>
<organism evidence="2 3">
    <name type="scientific">Roseomonas genomospecies 6</name>
    <dbReference type="NCBI Taxonomy" id="214106"/>
    <lineage>
        <taxon>Bacteria</taxon>
        <taxon>Pseudomonadati</taxon>
        <taxon>Pseudomonadota</taxon>
        <taxon>Alphaproteobacteria</taxon>
        <taxon>Acetobacterales</taxon>
        <taxon>Roseomonadaceae</taxon>
        <taxon>Roseomonas</taxon>
    </lineage>
</organism>